<comment type="caution">
    <text evidence="3">The sequence shown here is derived from an EMBL/GenBank/DDBJ whole genome shotgun (WGS) entry which is preliminary data.</text>
</comment>
<keyword evidence="2" id="KW-0812">Transmembrane</keyword>
<feature type="transmembrane region" description="Helical" evidence="2">
    <location>
        <begin position="6"/>
        <end position="24"/>
    </location>
</feature>
<reference evidence="3" key="1">
    <citation type="submission" date="2022-12" db="EMBL/GenBank/DDBJ databases">
        <authorList>
            <person name="Webb A."/>
        </authorList>
    </citation>
    <scope>NUCLEOTIDE SEQUENCE</scope>
    <source>
        <strain evidence="3">Hp1</strain>
    </source>
</reference>
<dbReference type="Gene3D" id="2.30.30.140">
    <property type="match status" value="1"/>
</dbReference>
<keyword evidence="4" id="KW-1185">Reference proteome</keyword>
<organism evidence="3 4">
    <name type="scientific">Hyaloperonospora brassicae</name>
    <name type="common">Brassica downy mildew</name>
    <name type="synonym">Peronospora brassicae</name>
    <dbReference type="NCBI Taxonomy" id="162125"/>
    <lineage>
        <taxon>Eukaryota</taxon>
        <taxon>Sar</taxon>
        <taxon>Stramenopiles</taxon>
        <taxon>Oomycota</taxon>
        <taxon>Peronosporomycetes</taxon>
        <taxon>Peronosporales</taxon>
        <taxon>Peronosporaceae</taxon>
        <taxon>Hyaloperonospora</taxon>
    </lineage>
</organism>
<evidence type="ECO:0008006" key="5">
    <source>
        <dbReference type="Google" id="ProtNLM"/>
    </source>
</evidence>
<dbReference type="EMBL" id="CANTFL010001312">
    <property type="protein sequence ID" value="CAI5736381.1"/>
    <property type="molecule type" value="Genomic_DNA"/>
</dbReference>
<feature type="region of interest" description="Disordered" evidence="1">
    <location>
        <begin position="193"/>
        <end position="320"/>
    </location>
</feature>
<feature type="compositionally biased region" description="Low complexity" evidence="1">
    <location>
        <begin position="90"/>
        <end position="101"/>
    </location>
</feature>
<feature type="region of interest" description="Disordered" evidence="1">
    <location>
        <begin position="29"/>
        <end position="148"/>
    </location>
</feature>
<feature type="compositionally biased region" description="Low complexity" evidence="1">
    <location>
        <begin position="130"/>
        <end position="141"/>
    </location>
</feature>
<gene>
    <name evidence="3" type="ORF">HBR001_LOCUS6806</name>
</gene>
<evidence type="ECO:0000256" key="2">
    <source>
        <dbReference type="SAM" id="Phobius"/>
    </source>
</evidence>
<feature type="compositionally biased region" description="Low complexity" evidence="1">
    <location>
        <begin position="60"/>
        <end position="83"/>
    </location>
</feature>
<keyword evidence="2" id="KW-0472">Membrane</keyword>
<feature type="compositionally biased region" description="Low complexity" evidence="1">
    <location>
        <begin position="29"/>
        <end position="45"/>
    </location>
</feature>
<feature type="compositionally biased region" description="Basic and acidic residues" evidence="1">
    <location>
        <begin position="303"/>
        <end position="320"/>
    </location>
</feature>
<dbReference type="Proteomes" id="UP001162031">
    <property type="component" value="Unassembled WGS sequence"/>
</dbReference>
<sequence>MADLSFLARFVLTLLVSALSLYIYKRLQLSSPSSPSSSPPTSRSTSTKRSKKRSKKPKKATPTAAASDASSSSSSLPSDTRAAQPDARDSTAAAAPTSLSAERSEESDSDSDEGLSAAQVLATRKFQPKRLGSSSRASASLPAEPAGFTVDQEVLARFRGGDRWFPARVLERRKGNEYHLKYDDGEVEYRVSAACIKPRTSDADTGKREERDAAEDSGKSEERDGAQALVSDTVAREASVQQKEETGSDSGSSSSDDDGWQVVGTSKTVKQRHVRRAQGDALAEPLVDGLTKRQRENRRKKERQREKKELLRQHAQKDDLDARARWRYVPS</sequence>
<keyword evidence="2" id="KW-1133">Transmembrane helix</keyword>
<evidence type="ECO:0000313" key="4">
    <source>
        <dbReference type="Proteomes" id="UP001162031"/>
    </source>
</evidence>
<dbReference type="CDD" id="cd04508">
    <property type="entry name" value="Tudor_SF"/>
    <property type="match status" value="1"/>
</dbReference>
<proteinExistence type="predicted"/>
<protein>
    <recommendedName>
        <fullName evidence="5">Agenet domain-containing protein</fullName>
    </recommendedName>
</protein>
<feature type="compositionally biased region" description="Basic residues" evidence="1">
    <location>
        <begin position="46"/>
        <end position="59"/>
    </location>
</feature>
<evidence type="ECO:0000256" key="1">
    <source>
        <dbReference type="SAM" id="MobiDB-lite"/>
    </source>
</evidence>
<dbReference type="AlphaFoldDB" id="A0AAV0UHA4"/>
<evidence type="ECO:0000313" key="3">
    <source>
        <dbReference type="EMBL" id="CAI5736381.1"/>
    </source>
</evidence>
<name>A0AAV0UHA4_HYABA</name>
<feature type="compositionally biased region" description="Basic and acidic residues" evidence="1">
    <location>
        <begin position="199"/>
        <end position="225"/>
    </location>
</feature>
<accession>A0AAV0UHA4</accession>